<dbReference type="PANTHER" id="PTHR46888">
    <property type="entry name" value="ZINC KNUCKLE DOMAINCONTAINING PROTEIN-RELATED"/>
    <property type="match status" value="1"/>
</dbReference>
<dbReference type="GO" id="GO:0008270">
    <property type="term" value="F:zinc ion binding"/>
    <property type="evidence" value="ECO:0007669"/>
    <property type="project" value="UniProtKB-KW"/>
</dbReference>
<comment type="pathway">
    <text evidence="1">Pyrimidine metabolism; dUMP biosynthesis; dUMP from dCTP (dUTP route): step 2/2.</text>
</comment>
<evidence type="ECO:0000313" key="11">
    <source>
        <dbReference type="RefSeq" id="XP_033809124.1"/>
    </source>
</evidence>
<feature type="coiled-coil region" evidence="5">
    <location>
        <begin position="695"/>
        <end position="730"/>
    </location>
</feature>
<dbReference type="Proteomes" id="UP000515159">
    <property type="component" value="Chromosome 7"/>
</dbReference>
<feature type="region of interest" description="Disordered" evidence="6">
    <location>
        <begin position="659"/>
        <end position="690"/>
    </location>
</feature>
<evidence type="ECO:0000259" key="8">
    <source>
        <dbReference type="PROSITE" id="PS50175"/>
    </source>
</evidence>
<dbReference type="Pfam" id="PF00692">
    <property type="entry name" value="dUTPase"/>
    <property type="match status" value="1"/>
</dbReference>
<dbReference type="InterPro" id="IPR001995">
    <property type="entry name" value="Peptidase_A2_cat"/>
</dbReference>
<dbReference type="SMART" id="SM00343">
    <property type="entry name" value="ZnF_C2HC"/>
    <property type="match status" value="1"/>
</dbReference>
<dbReference type="GO" id="GO:0004170">
    <property type="term" value="F:dUTP diphosphatase activity"/>
    <property type="evidence" value="ECO:0007669"/>
    <property type="project" value="InterPro"/>
</dbReference>
<feature type="region of interest" description="Disordered" evidence="6">
    <location>
        <begin position="308"/>
        <end position="343"/>
    </location>
</feature>
<proteinExistence type="predicted"/>
<dbReference type="SUPFAM" id="SSF57756">
    <property type="entry name" value="Retrovirus zinc finger-like domains"/>
    <property type="match status" value="1"/>
</dbReference>
<keyword evidence="4" id="KW-0479">Metal-binding</keyword>
<dbReference type="InterPro" id="IPR001878">
    <property type="entry name" value="Znf_CCHC"/>
</dbReference>
<gene>
    <name evidence="11" type="primary">LOC117364219</name>
</gene>
<keyword evidence="2" id="KW-0378">Hydrolase</keyword>
<name>A0A6P8RUE1_GEOSA</name>
<dbReference type="InterPro" id="IPR036157">
    <property type="entry name" value="dUTPase-like_sf"/>
</dbReference>
<dbReference type="GO" id="GO:0006226">
    <property type="term" value="P:dUMP biosynthetic process"/>
    <property type="evidence" value="ECO:0007669"/>
    <property type="project" value="UniProtKB-UniPathway"/>
</dbReference>
<dbReference type="NCBIfam" id="TIGR00576">
    <property type="entry name" value="dut"/>
    <property type="match status" value="1"/>
</dbReference>
<dbReference type="AlphaFoldDB" id="A0A6P8RUE1"/>
<dbReference type="KEGG" id="gsh:117364219"/>
<dbReference type="PROSITE" id="PS50175">
    <property type="entry name" value="ASP_PROT_RETROV"/>
    <property type="match status" value="1"/>
</dbReference>
<keyword evidence="10" id="KW-1185">Reference proteome</keyword>
<dbReference type="InterPro" id="IPR033704">
    <property type="entry name" value="dUTPase_trimeric"/>
</dbReference>
<dbReference type="SUPFAM" id="SSF50630">
    <property type="entry name" value="Acid proteases"/>
    <property type="match status" value="1"/>
</dbReference>
<dbReference type="NCBIfam" id="NF001862">
    <property type="entry name" value="PRK00601.1"/>
    <property type="match status" value="1"/>
</dbReference>
<dbReference type="Gene3D" id="2.40.70.10">
    <property type="entry name" value="Acid Proteases"/>
    <property type="match status" value="1"/>
</dbReference>
<dbReference type="SUPFAM" id="SSF51283">
    <property type="entry name" value="dUTPase-like"/>
    <property type="match status" value="1"/>
</dbReference>
<dbReference type="PANTHER" id="PTHR46888:SF1">
    <property type="entry name" value="RIBONUCLEASE H"/>
    <property type="match status" value="1"/>
</dbReference>
<dbReference type="InterPro" id="IPR036875">
    <property type="entry name" value="Znf_CCHC_sf"/>
</dbReference>
<feature type="domain" description="CCHC-type" evidence="7">
    <location>
        <begin position="346"/>
        <end position="361"/>
    </location>
</feature>
<evidence type="ECO:0000256" key="2">
    <source>
        <dbReference type="ARBA" id="ARBA00022801"/>
    </source>
</evidence>
<evidence type="ECO:0000256" key="4">
    <source>
        <dbReference type="PROSITE-ProRule" id="PRU00047"/>
    </source>
</evidence>
<dbReference type="Pfam" id="PF00098">
    <property type="entry name" value="zf-CCHC"/>
    <property type="match status" value="1"/>
</dbReference>
<reference evidence="11" key="1">
    <citation type="submission" date="2025-08" db="UniProtKB">
        <authorList>
            <consortium name="RefSeq"/>
        </authorList>
    </citation>
    <scope>IDENTIFICATION</scope>
</reference>
<dbReference type="Gene3D" id="2.70.40.10">
    <property type="match status" value="1"/>
</dbReference>
<feature type="compositionally biased region" description="Polar residues" evidence="6">
    <location>
        <begin position="677"/>
        <end position="690"/>
    </location>
</feature>
<dbReference type="InterPro" id="IPR038269">
    <property type="entry name" value="SCAN_sf"/>
</dbReference>
<evidence type="ECO:0000256" key="3">
    <source>
        <dbReference type="ARBA" id="ARBA00023080"/>
    </source>
</evidence>
<dbReference type="GO" id="GO:0003676">
    <property type="term" value="F:nucleic acid binding"/>
    <property type="evidence" value="ECO:0007669"/>
    <property type="project" value="InterPro"/>
</dbReference>
<feature type="domain" description="SCAN box" evidence="9">
    <location>
        <begin position="212"/>
        <end position="275"/>
    </location>
</feature>
<dbReference type="Gene3D" id="4.10.60.10">
    <property type="entry name" value="Zinc finger, CCHC-type"/>
    <property type="match status" value="1"/>
</dbReference>
<feature type="domain" description="Peptidase A2" evidence="8">
    <location>
        <begin position="391"/>
        <end position="471"/>
    </location>
</feature>
<protein>
    <submittedName>
        <fullName evidence="11">Uncharacterized protein LOC117364219</fullName>
    </submittedName>
</protein>
<dbReference type="GO" id="GO:0046081">
    <property type="term" value="P:dUTP catabolic process"/>
    <property type="evidence" value="ECO:0007669"/>
    <property type="project" value="InterPro"/>
</dbReference>
<dbReference type="GeneID" id="117364219"/>
<sequence>MWKESPSPPEPRDIEMLDTELEDTTLINPEGEPMEYSTLPEVLEMEQQQVLALIAGERQKQIQEMQEVFQTSQDRWNQAQDRAMTQHQELMAAMGEQSRLFAQFLQAPRQPMMGAPLLNPAPQQLVGANPLAWMHLHKITPTDEPDDFLSAFERTANAAGWPQEQWAARLLPCLAGETLAAFQTLNPDLASNYQNVKAHILDYLGYTHEHYRQKFRSAIMGEYERPKALVQRLTKMAERWLQPCLADPRALFAEIIKEQCLESMPKELRGWVQKQGCKSLMQVLEVSEAYLDARGSVGEVRVVPSSRGEVGKESIPTNRHTIPQKPPFREMKTPEPGGPARREGPKCFRCGKVGHIQRNCRVRRDFVIGRGGCDIISGEYRVQVAIAGRKVNALVDTGAEQSVVSQSFWHQLLRKEQSKKIDKKVPIVCIQGVIRKYPLHPVVVDYEGVRRHLSVAVLDASPYPVILGRDWLTQTPVKDLAGVGKHEKNDSLTGVAKQVLGAHIPEESGQFRRPSWRRSQGWGPHRKRWTPVIRWVPLSDNAHAPTQAYSRAAGFDLYAAEELIIPSKSRALVHTDLQVSMPPGSYLRIAPRSGLALEHAIDVAAGVVDPDFRGNLGVVLVNQGNADYSVKPGQRIAQMICERIWHAKLERWTHLRDTKRGQKGFGSTGNTEGAEIQCTSPEGTQKSADTQGENLGALREDIKALKGDLQQISAQQREEWKKELEAAQHQWSILIRKQREGHDTPTQEPPEGWSKKLTGDIVEQCQQESKKLQSLVTQMDNQVQQVRIQLASNLSQQQKVVQNIKDLETVCKALTDKQQESEKWSKQNHIPKEQVEQQKQQVSLIQNSLKGLEKGMADIQGQVNKIRDEELGSMAEVMTALAQQVTDMATEEEEEAKSLEAKYGGPVLRWPDDFRDPEPPTVQTGKKGSKARNRY</sequence>
<dbReference type="GO" id="GO:0000287">
    <property type="term" value="F:magnesium ion binding"/>
    <property type="evidence" value="ECO:0007669"/>
    <property type="project" value="InterPro"/>
</dbReference>
<dbReference type="GO" id="GO:0004190">
    <property type="term" value="F:aspartic-type endopeptidase activity"/>
    <property type="evidence" value="ECO:0007669"/>
    <property type="project" value="InterPro"/>
</dbReference>
<dbReference type="InterPro" id="IPR029054">
    <property type="entry name" value="dUTPase-like"/>
</dbReference>
<dbReference type="CDD" id="cd07557">
    <property type="entry name" value="trimeric_dUTPase"/>
    <property type="match status" value="1"/>
</dbReference>
<feature type="region of interest" description="Disordered" evidence="6">
    <location>
        <begin position="886"/>
        <end position="935"/>
    </location>
</feature>
<dbReference type="InterPro" id="IPR021109">
    <property type="entry name" value="Peptidase_aspartic_dom_sf"/>
</dbReference>
<accession>A0A6P8RUE1</accession>
<dbReference type="InterPro" id="IPR003309">
    <property type="entry name" value="SCAN_dom"/>
</dbReference>
<organism evidence="10 11">
    <name type="scientific">Geotrypetes seraphini</name>
    <name type="common">Gaboon caecilian</name>
    <name type="synonym">Caecilia seraphini</name>
    <dbReference type="NCBI Taxonomy" id="260995"/>
    <lineage>
        <taxon>Eukaryota</taxon>
        <taxon>Metazoa</taxon>
        <taxon>Chordata</taxon>
        <taxon>Craniata</taxon>
        <taxon>Vertebrata</taxon>
        <taxon>Euteleostomi</taxon>
        <taxon>Amphibia</taxon>
        <taxon>Gymnophiona</taxon>
        <taxon>Geotrypetes</taxon>
    </lineage>
</organism>
<evidence type="ECO:0000256" key="5">
    <source>
        <dbReference type="SAM" id="Coils"/>
    </source>
</evidence>
<dbReference type="Pfam" id="PF02023">
    <property type="entry name" value="SCAN"/>
    <property type="match status" value="1"/>
</dbReference>
<dbReference type="PROSITE" id="PS50804">
    <property type="entry name" value="SCAN_BOX"/>
    <property type="match status" value="1"/>
</dbReference>
<dbReference type="SUPFAM" id="SSF47353">
    <property type="entry name" value="Retrovirus capsid dimerization domain-like"/>
    <property type="match status" value="1"/>
</dbReference>
<evidence type="ECO:0000259" key="9">
    <source>
        <dbReference type="PROSITE" id="PS50804"/>
    </source>
</evidence>
<keyword evidence="4" id="KW-0863">Zinc-finger</keyword>
<dbReference type="Gene3D" id="1.10.4020.10">
    <property type="entry name" value="DNA breaking-rejoining enzymes"/>
    <property type="match status" value="1"/>
</dbReference>
<keyword evidence="3" id="KW-0546">Nucleotide metabolism</keyword>
<dbReference type="Pfam" id="PF13975">
    <property type="entry name" value="gag-asp_proteas"/>
    <property type="match status" value="1"/>
</dbReference>
<dbReference type="RefSeq" id="XP_033809124.1">
    <property type="nucleotide sequence ID" value="XM_033953233.1"/>
</dbReference>
<keyword evidence="4" id="KW-0862">Zinc</keyword>
<dbReference type="CDD" id="cd00303">
    <property type="entry name" value="retropepsin_like"/>
    <property type="match status" value="1"/>
</dbReference>
<evidence type="ECO:0000256" key="6">
    <source>
        <dbReference type="SAM" id="MobiDB-lite"/>
    </source>
</evidence>
<dbReference type="InParanoid" id="A0A6P8RUE1"/>
<dbReference type="UniPathway" id="UPA00610">
    <property type="reaction ID" value="UER00666"/>
</dbReference>
<dbReference type="InterPro" id="IPR008181">
    <property type="entry name" value="dUTPase"/>
</dbReference>
<evidence type="ECO:0000259" key="7">
    <source>
        <dbReference type="PROSITE" id="PS50158"/>
    </source>
</evidence>
<evidence type="ECO:0000256" key="1">
    <source>
        <dbReference type="ARBA" id="ARBA00005142"/>
    </source>
</evidence>
<evidence type="ECO:0000313" key="10">
    <source>
        <dbReference type="Proteomes" id="UP000515159"/>
    </source>
</evidence>
<dbReference type="GO" id="GO:0006508">
    <property type="term" value="P:proteolysis"/>
    <property type="evidence" value="ECO:0007669"/>
    <property type="project" value="InterPro"/>
</dbReference>
<keyword evidence="5" id="KW-0175">Coiled coil</keyword>
<dbReference type="PROSITE" id="PS50158">
    <property type="entry name" value="ZF_CCHC"/>
    <property type="match status" value="1"/>
</dbReference>
<dbReference type="OrthoDB" id="9907264at2759"/>